<protein>
    <submittedName>
        <fullName evidence="1">Uncharacterized protein</fullName>
    </submittedName>
</protein>
<evidence type="ECO:0000313" key="2">
    <source>
        <dbReference type="Proteomes" id="UP001437256"/>
    </source>
</evidence>
<comment type="caution">
    <text evidence="1">The sequence shown here is derived from an EMBL/GenBank/DDBJ whole genome shotgun (WGS) entry which is preliminary data.</text>
</comment>
<keyword evidence="2" id="KW-1185">Reference proteome</keyword>
<dbReference type="Proteomes" id="UP001437256">
    <property type="component" value="Unassembled WGS sequence"/>
</dbReference>
<sequence length="106" mass="12180">MLPSVHFGHYPITSRTIFRQSLQEEVDVKGAVAELVALRFKNWETLTETIDGYDLTLGSGPHQLFQVLLTEQECTKPHVYPMTEKVLKESALRLYEYVIQPPVFSQ</sequence>
<evidence type="ECO:0000313" key="1">
    <source>
        <dbReference type="EMBL" id="KAL0062836.1"/>
    </source>
</evidence>
<name>A0ABR2ZP41_9AGAR</name>
<organism evidence="1 2">
    <name type="scientific">Marasmius tenuissimus</name>
    <dbReference type="NCBI Taxonomy" id="585030"/>
    <lineage>
        <taxon>Eukaryota</taxon>
        <taxon>Fungi</taxon>
        <taxon>Dikarya</taxon>
        <taxon>Basidiomycota</taxon>
        <taxon>Agaricomycotina</taxon>
        <taxon>Agaricomycetes</taxon>
        <taxon>Agaricomycetidae</taxon>
        <taxon>Agaricales</taxon>
        <taxon>Marasmiineae</taxon>
        <taxon>Marasmiaceae</taxon>
        <taxon>Marasmius</taxon>
    </lineage>
</organism>
<reference evidence="1 2" key="1">
    <citation type="submission" date="2024-05" db="EMBL/GenBank/DDBJ databases">
        <title>A draft genome resource for the thread blight pathogen Marasmius tenuissimus strain MS-2.</title>
        <authorList>
            <person name="Yulfo-Soto G.E."/>
            <person name="Baruah I.K."/>
            <person name="Amoako-Attah I."/>
            <person name="Bukari Y."/>
            <person name="Meinhardt L.W."/>
            <person name="Bailey B.A."/>
            <person name="Cohen S.P."/>
        </authorList>
    </citation>
    <scope>NUCLEOTIDE SEQUENCE [LARGE SCALE GENOMIC DNA]</scope>
    <source>
        <strain evidence="1 2">MS-2</strain>
    </source>
</reference>
<accession>A0ABR2ZP41</accession>
<dbReference type="EMBL" id="JBBXMP010000095">
    <property type="protein sequence ID" value="KAL0062836.1"/>
    <property type="molecule type" value="Genomic_DNA"/>
</dbReference>
<proteinExistence type="predicted"/>
<gene>
    <name evidence="1" type="ORF">AAF712_010291</name>
</gene>